<dbReference type="RefSeq" id="WP_119015336.1">
    <property type="nucleotide sequence ID" value="NZ_QXEV01000001.1"/>
</dbReference>
<reference evidence="1 2" key="1">
    <citation type="submission" date="2018-08" db="EMBL/GenBank/DDBJ databases">
        <title>Genomic Encyclopedia of Archaeal and Bacterial Type Strains, Phase II (KMG-II): from individual species to whole genera.</title>
        <authorList>
            <person name="Goeker M."/>
        </authorList>
    </citation>
    <scope>NUCLEOTIDE SEQUENCE [LARGE SCALE GENOMIC DNA]</scope>
    <source>
        <strain evidence="1 2">ATCC 27112</strain>
    </source>
</reference>
<accession>A0A397S8H4</accession>
<comment type="caution">
    <text evidence="1">The sequence shown here is derived from an EMBL/GenBank/DDBJ whole genome shotgun (WGS) entry which is preliminary data.</text>
</comment>
<sequence length="177" mass="20255">MVYSEEYKNLKDEKNVFKEISYEEFMDMFEHLETGIVLLGGAWCKNAQIIVPYANTLAKKKGLDVIYNFDLKYENELGRQGDLRTGTSLDHRLEYFNIAEKTGITSETVVENTMMPRIPSPTFVAIKNGATVGYFTAKYVQDESLDNLELSDTDMLDFAAKFTDLVDLIKSDNRFNI</sequence>
<organism evidence="1 2">
    <name type="scientific">Anaeroplasma bactoclasticum</name>
    <dbReference type="NCBI Taxonomy" id="2088"/>
    <lineage>
        <taxon>Bacteria</taxon>
        <taxon>Bacillati</taxon>
        <taxon>Mycoplasmatota</taxon>
        <taxon>Mollicutes</taxon>
        <taxon>Anaeroplasmatales</taxon>
        <taxon>Anaeroplasmataceae</taxon>
        <taxon>Anaeroplasma</taxon>
    </lineage>
</organism>
<keyword evidence="2" id="KW-1185">Reference proteome</keyword>
<evidence type="ECO:0000313" key="1">
    <source>
        <dbReference type="EMBL" id="RIA78594.1"/>
    </source>
</evidence>
<dbReference type="OrthoDB" id="9798386at2"/>
<dbReference type="Gene3D" id="3.40.30.10">
    <property type="entry name" value="Glutaredoxin"/>
    <property type="match status" value="1"/>
</dbReference>
<protein>
    <submittedName>
        <fullName evidence="1">Uncharacterized protein</fullName>
    </submittedName>
</protein>
<gene>
    <name evidence="1" type="ORF">EI71_00155</name>
</gene>
<name>A0A397S8H4_9MOLU</name>
<dbReference type="InParanoid" id="A0A397S8H4"/>
<evidence type="ECO:0000313" key="2">
    <source>
        <dbReference type="Proteomes" id="UP000266506"/>
    </source>
</evidence>
<dbReference type="Proteomes" id="UP000266506">
    <property type="component" value="Unassembled WGS sequence"/>
</dbReference>
<dbReference type="AlphaFoldDB" id="A0A397S8H4"/>
<dbReference type="EMBL" id="QXEV01000001">
    <property type="protein sequence ID" value="RIA78594.1"/>
    <property type="molecule type" value="Genomic_DNA"/>
</dbReference>
<proteinExistence type="predicted"/>